<evidence type="ECO:0008006" key="2">
    <source>
        <dbReference type="Google" id="ProtNLM"/>
    </source>
</evidence>
<dbReference type="EMBL" id="UINC01040414">
    <property type="protein sequence ID" value="SVB40251.1"/>
    <property type="molecule type" value="Genomic_DNA"/>
</dbReference>
<proteinExistence type="predicted"/>
<protein>
    <recommendedName>
        <fullName evidence="2">Prolyl 4-hydroxylase alpha subunit Fe(2+) 2OG dioxygenase domain-containing protein</fullName>
    </recommendedName>
</protein>
<reference evidence="1" key="1">
    <citation type="submission" date="2018-05" db="EMBL/GenBank/DDBJ databases">
        <authorList>
            <person name="Lanie J.A."/>
            <person name="Ng W.-L."/>
            <person name="Kazmierczak K.M."/>
            <person name="Andrzejewski T.M."/>
            <person name="Davidsen T.M."/>
            <person name="Wayne K.J."/>
            <person name="Tettelin H."/>
            <person name="Glass J.I."/>
            <person name="Rusch D."/>
            <person name="Podicherti R."/>
            <person name="Tsui H.-C.T."/>
            <person name="Winkler M.E."/>
        </authorList>
    </citation>
    <scope>NUCLEOTIDE SEQUENCE</scope>
</reference>
<name>A0A382DR89_9ZZZZ</name>
<evidence type="ECO:0000313" key="1">
    <source>
        <dbReference type="EMBL" id="SVB40251.1"/>
    </source>
</evidence>
<gene>
    <name evidence="1" type="ORF">METZ01_LOCUS193105</name>
</gene>
<dbReference type="AlphaFoldDB" id="A0A382DR89"/>
<accession>A0A382DR89</accession>
<feature type="non-terminal residue" evidence="1">
    <location>
        <position position="162"/>
    </location>
</feature>
<sequence>MTTQQTDNEERQKQHYQWVNHGDHILTIDNCFDDGLIEDCIRVFDEMEDKGLTLNRRESHDGSHKHLRADTSIFYSAMDCMLSKPMREMMEIINNDIIDSWLDEYPVIETGQYKELYTSQMKVQKTRPTEGYHNWHSEHTSKIEDVRTVLAFMVYLNDVDEG</sequence>
<dbReference type="Gene3D" id="2.60.120.620">
    <property type="entry name" value="q2cbj1_9rhob like domain"/>
    <property type="match status" value="1"/>
</dbReference>
<organism evidence="1">
    <name type="scientific">marine metagenome</name>
    <dbReference type="NCBI Taxonomy" id="408172"/>
    <lineage>
        <taxon>unclassified sequences</taxon>
        <taxon>metagenomes</taxon>
        <taxon>ecological metagenomes</taxon>
    </lineage>
</organism>